<feature type="region of interest" description="Disordered" evidence="5">
    <location>
        <begin position="125"/>
        <end position="147"/>
    </location>
</feature>
<feature type="domain" description="RING-type" evidence="6">
    <location>
        <begin position="157"/>
        <end position="197"/>
    </location>
</feature>
<dbReference type="InterPro" id="IPR001841">
    <property type="entry name" value="Znf_RING"/>
</dbReference>
<dbReference type="PROSITE" id="PS00518">
    <property type="entry name" value="ZF_RING_1"/>
    <property type="match status" value="1"/>
</dbReference>
<dbReference type="InterPro" id="IPR017907">
    <property type="entry name" value="Znf_RING_CS"/>
</dbReference>
<sequence length="210" mass="23533">MDSYKMNRKRKFSEHSIASRKDTECRTSSADLTFINPRGPQLERGLLDSLLYENRAISVEGEDASSAPKRRRKGIKRKPSRKVCPTPTNSNTSQHDNNDEDSDCCIVEWKSFPCALHPIITDPPLLKNVNPNETGRSDQPLSNSKTKLTNPNQDATCTICLKSLNGKKISSTICGHVFCTACITDVVKLLQYCPICRKPLNLSKIHPLYI</sequence>
<comment type="caution">
    <text evidence="7">The sequence shown here is derived from an EMBL/GenBank/DDBJ whole genome shotgun (WGS) entry which is preliminary data.</text>
</comment>
<feature type="compositionally biased region" description="Basic residues" evidence="5">
    <location>
        <begin position="1"/>
        <end position="12"/>
    </location>
</feature>
<dbReference type="InterPro" id="IPR013083">
    <property type="entry name" value="Znf_RING/FYVE/PHD"/>
</dbReference>
<dbReference type="GO" id="GO:0008270">
    <property type="term" value="F:zinc ion binding"/>
    <property type="evidence" value="ECO:0007669"/>
    <property type="project" value="UniProtKB-KW"/>
</dbReference>
<protein>
    <recommendedName>
        <fullName evidence="6">RING-type domain-containing protein</fullName>
    </recommendedName>
</protein>
<dbReference type="SUPFAM" id="SSF57850">
    <property type="entry name" value="RING/U-box"/>
    <property type="match status" value="1"/>
</dbReference>
<feature type="compositionally biased region" description="Basic and acidic residues" evidence="5">
    <location>
        <begin position="13"/>
        <end position="24"/>
    </location>
</feature>
<evidence type="ECO:0000256" key="2">
    <source>
        <dbReference type="ARBA" id="ARBA00022771"/>
    </source>
</evidence>
<evidence type="ECO:0000313" key="8">
    <source>
        <dbReference type="Proteomes" id="UP000801492"/>
    </source>
</evidence>
<dbReference type="PROSITE" id="PS50089">
    <property type="entry name" value="ZF_RING_2"/>
    <property type="match status" value="1"/>
</dbReference>
<dbReference type="PANTHER" id="PTHR23041">
    <property type="entry name" value="RING FINGER DOMAIN-CONTAINING"/>
    <property type="match status" value="1"/>
</dbReference>
<dbReference type="OrthoDB" id="6105938at2759"/>
<feature type="region of interest" description="Disordered" evidence="5">
    <location>
        <begin position="1"/>
        <end position="24"/>
    </location>
</feature>
<evidence type="ECO:0000259" key="6">
    <source>
        <dbReference type="PROSITE" id="PS50089"/>
    </source>
</evidence>
<dbReference type="Pfam" id="PF13639">
    <property type="entry name" value="zf-RING_2"/>
    <property type="match status" value="1"/>
</dbReference>
<keyword evidence="1" id="KW-0479">Metal-binding</keyword>
<gene>
    <name evidence="7" type="ORF">ILUMI_07786</name>
</gene>
<evidence type="ECO:0000313" key="7">
    <source>
        <dbReference type="EMBL" id="KAF2898383.1"/>
    </source>
</evidence>
<keyword evidence="2 4" id="KW-0863">Zinc-finger</keyword>
<evidence type="ECO:0000256" key="4">
    <source>
        <dbReference type="PROSITE-ProRule" id="PRU00175"/>
    </source>
</evidence>
<dbReference type="Gene3D" id="3.30.40.10">
    <property type="entry name" value="Zinc/RING finger domain, C3HC4 (zinc finger)"/>
    <property type="match status" value="1"/>
</dbReference>
<feature type="compositionally biased region" description="Polar residues" evidence="5">
    <location>
        <begin position="86"/>
        <end position="95"/>
    </location>
</feature>
<evidence type="ECO:0000256" key="3">
    <source>
        <dbReference type="ARBA" id="ARBA00022833"/>
    </source>
</evidence>
<name>A0A8K0D839_IGNLU</name>
<dbReference type="PANTHER" id="PTHR23041:SF78">
    <property type="entry name" value="E3 UBIQUITIN-PROTEIN LIGASE RNF4"/>
    <property type="match status" value="1"/>
</dbReference>
<dbReference type="SMART" id="SM00184">
    <property type="entry name" value="RING"/>
    <property type="match status" value="1"/>
</dbReference>
<feature type="region of interest" description="Disordered" evidence="5">
    <location>
        <begin position="61"/>
        <end position="99"/>
    </location>
</feature>
<dbReference type="InterPro" id="IPR047134">
    <property type="entry name" value="RNF4"/>
</dbReference>
<organism evidence="7 8">
    <name type="scientific">Ignelater luminosus</name>
    <name type="common">Cucubano</name>
    <name type="synonym">Pyrophorus luminosus</name>
    <dbReference type="NCBI Taxonomy" id="2038154"/>
    <lineage>
        <taxon>Eukaryota</taxon>
        <taxon>Metazoa</taxon>
        <taxon>Ecdysozoa</taxon>
        <taxon>Arthropoda</taxon>
        <taxon>Hexapoda</taxon>
        <taxon>Insecta</taxon>
        <taxon>Pterygota</taxon>
        <taxon>Neoptera</taxon>
        <taxon>Endopterygota</taxon>
        <taxon>Coleoptera</taxon>
        <taxon>Polyphaga</taxon>
        <taxon>Elateriformia</taxon>
        <taxon>Elateroidea</taxon>
        <taxon>Elateridae</taxon>
        <taxon>Agrypninae</taxon>
        <taxon>Pyrophorini</taxon>
        <taxon>Ignelater</taxon>
    </lineage>
</organism>
<evidence type="ECO:0000256" key="1">
    <source>
        <dbReference type="ARBA" id="ARBA00022723"/>
    </source>
</evidence>
<keyword evidence="8" id="KW-1185">Reference proteome</keyword>
<dbReference type="Proteomes" id="UP000801492">
    <property type="component" value="Unassembled WGS sequence"/>
</dbReference>
<dbReference type="EMBL" id="VTPC01003537">
    <property type="protein sequence ID" value="KAF2898383.1"/>
    <property type="molecule type" value="Genomic_DNA"/>
</dbReference>
<accession>A0A8K0D839</accession>
<feature type="compositionally biased region" description="Polar residues" evidence="5">
    <location>
        <begin position="129"/>
        <end position="147"/>
    </location>
</feature>
<proteinExistence type="predicted"/>
<evidence type="ECO:0000256" key="5">
    <source>
        <dbReference type="SAM" id="MobiDB-lite"/>
    </source>
</evidence>
<dbReference type="AlphaFoldDB" id="A0A8K0D839"/>
<feature type="compositionally biased region" description="Basic residues" evidence="5">
    <location>
        <begin position="68"/>
        <end position="81"/>
    </location>
</feature>
<reference evidence="7" key="1">
    <citation type="submission" date="2019-08" db="EMBL/GenBank/DDBJ databases">
        <title>The genome of the North American firefly Photinus pyralis.</title>
        <authorList>
            <consortium name="Photinus pyralis genome working group"/>
            <person name="Fallon T.R."/>
            <person name="Sander Lower S.E."/>
            <person name="Weng J.-K."/>
        </authorList>
    </citation>
    <scope>NUCLEOTIDE SEQUENCE</scope>
    <source>
        <strain evidence="7">TRF0915ILg1</strain>
        <tissue evidence="7">Whole body</tissue>
    </source>
</reference>
<keyword evidence="3" id="KW-0862">Zinc</keyword>